<feature type="transmembrane region" description="Helical" evidence="7">
    <location>
        <begin position="189"/>
        <end position="206"/>
    </location>
</feature>
<dbReference type="GO" id="GO:0042970">
    <property type="term" value="F:homoserine transmembrane transporter activity"/>
    <property type="evidence" value="ECO:0007669"/>
    <property type="project" value="TreeGrafter"/>
</dbReference>
<dbReference type="InterPro" id="IPR001123">
    <property type="entry name" value="LeuE-type"/>
</dbReference>
<keyword evidence="4 7" id="KW-0812">Transmembrane</keyword>
<accession>A0A221KID0</accession>
<evidence type="ECO:0000256" key="4">
    <source>
        <dbReference type="ARBA" id="ARBA00022692"/>
    </source>
</evidence>
<proteinExistence type="inferred from homology"/>
<dbReference type="Pfam" id="PF01810">
    <property type="entry name" value="LysE"/>
    <property type="match status" value="1"/>
</dbReference>
<gene>
    <name evidence="8" type="ORF">VITFI_CDS2989</name>
</gene>
<comment type="subcellular location">
    <subcellularLocation>
        <location evidence="1">Cell membrane</location>
        <topology evidence="1">Multi-pass membrane protein</topology>
    </subcellularLocation>
</comment>
<evidence type="ECO:0000256" key="5">
    <source>
        <dbReference type="ARBA" id="ARBA00022989"/>
    </source>
</evidence>
<sequence>MDALLFFPVAVAISLTPGPNNFCALNHGIRQGVGAALLGTVGRAVAFAIFLALSGLGLGAMLLASEAAFNVMKWVGAAYLFWLGWQAWRSAGSLGGALAAGPDGDTTQRFTAQELMRREFWLGISNPKAMLLFAAIFPQFIDPSRPAAMQFVTLGGTYLAAEFVSSLVYGLGGQQLRRFISSPRAAARLNRATAGVFIGAGGWLLAAQR</sequence>
<dbReference type="EMBL" id="CP022423">
    <property type="protein sequence ID" value="ASM78766.1"/>
    <property type="molecule type" value="Genomic_DNA"/>
</dbReference>
<evidence type="ECO:0000256" key="3">
    <source>
        <dbReference type="ARBA" id="ARBA00022475"/>
    </source>
</evidence>
<evidence type="ECO:0000256" key="7">
    <source>
        <dbReference type="SAM" id="Phobius"/>
    </source>
</evidence>
<dbReference type="RefSeq" id="WP_089417645.1">
    <property type="nucleotide sequence ID" value="NZ_CP022423.1"/>
</dbReference>
<protein>
    <submittedName>
        <fullName evidence="8">Lysine transporter LysE</fullName>
    </submittedName>
</protein>
<evidence type="ECO:0000313" key="8">
    <source>
        <dbReference type="EMBL" id="ASM78766.1"/>
    </source>
</evidence>
<dbReference type="OrthoDB" id="9804822at2"/>
<evidence type="ECO:0000313" key="9">
    <source>
        <dbReference type="Proteomes" id="UP000199729"/>
    </source>
</evidence>
<feature type="transmembrane region" description="Helical" evidence="7">
    <location>
        <begin position="44"/>
        <end position="64"/>
    </location>
</feature>
<feature type="transmembrane region" description="Helical" evidence="7">
    <location>
        <begin position="120"/>
        <end position="141"/>
    </location>
</feature>
<dbReference type="KEGG" id="vff:VITFI_CDS2989"/>
<dbReference type="AlphaFoldDB" id="A0A221KID0"/>
<dbReference type="PIRSF" id="PIRSF006324">
    <property type="entry name" value="LeuE"/>
    <property type="match status" value="1"/>
</dbReference>
<name>A0A221KID0_VITFI</name>
<keyword evidence="6 7" id="KW-0472">Membrane</keyword>
<dbReference type="PANTHER" id="PTHR30086">
    <property type="entry name" value="ARGININE EXPORTER PROTEIN ARGO"/>
    <property type="match status" value="1"/>
</dbReference>
<organism evidence="8 9">
    <name type="scientific">Vitreoscilla filiformis</name>
    <dbReference type="NCBI Taxonomy" id="63"/>
    <lineage>
        <taxon>Bacteria</taxon>
        <taxon>Pseudomonadati</taxon>
        <taxon>Pseudomonadota</taxon>
        <taxon>Betaproteobacteria</taxon>
        <taxon>Neisseriales</taxon>
        <taxon>Neisseriaceae</taxon>
        <taxon>Vitreoscilla</taxon>
    </lineage>
</organism>
<keyword evidence="5 7" id="KW-1133">Transmembrane helix</keyword>
<feature type="transmembrane region" description="Helical" evidence="7">
    <location>
        <begin position="147"/>
        <end position="169"/>
    </location>
</feature>
<dbReference type="GO" id="GO:0005886">
    <property type="term" value="C:plasma membrane"/>
    <property type="evidence" value="ECO:0007669"/>
    <property type="project" value="UniProtKB-SubCell"/>
</dbReference>
<keyword evidence="9" id="KW-1185">Reference proteome</keyword>
<evidence type="ECO:0000256" key="2">
    <source>
        <dbReference type="ARBA" id="ARBA00007928"/>
    </source>
</evidence>
<evidence type="ECO:0000256" key="1">
    <source>
        <dbReference type="ARBA" id="ARBA00004651"/>
    </source>
</evidence>
<keyword evidence="3" id="KW-1003">Cell membrane</keyword>
<dbReference type="Proteomes" id="UP000199729">
    <property type="component" value="Chromosome"/>
</dbReference>
<evidence type="ECO:0000256" key="6">
    <source>
        <dbReference type="ARBA" id="ARBA00023136"/>
    </source>
</evidence>
<reference evidence="8 9" key="1">
    <citation type="submission" date="2017-07" db="EMBL/GenBank/DDBJ databases">
        <title>Complete Genome Sequence of the cosmetic ferment Vitreoscilla filiformis (ATCC15551).</title>
        <authorList>
            <person name="Contreras S."/>
            <person name="Sagory-Zalkind P."/>
            <person name="Blanquart H."/>
            <person name="Iltis A."/>
            <person name="Morand S.C."/>
        </authorList>
    </citation>
    <scope>NUCLEOTIDE SEQUENCE [LARGE SCALE GENOMIC DNA]</scope>
    <source>
        <strain evidence="8 9">ATCC 15551</strain>
    </source>
</reference>
<comment type="similarity">
    <text evidence="2">Belongs to the Rht family.</text>
</comment>
<dbReference type="PANTHER" id="PTHR30086:SF14">
    <property type="entry name" value="HOMOSERINE_HOMOSERINE LACTONE EFFLUX PROTEIN"/>
    <property type="match status" value="1"/>
</dbReference>